<comment type="subunit">
    <text evidence="3 11">Associates with 90S and pre-40S pre-ribosomal particles.</text>
</comment>
<comment type="function">
    <text evidence="10 11">Component of the 90S pre-ribosome involved in the maturation of rRNAs. Required for early cleavages of the pre-RNAs in the 40S ribosomal subunit maturation pathway.</text>
</comment>
<dbReference type="PANTHER" id="PTHR21738:SF0">
    <property type="entry name" value="RIBOSOMAL RNA PROCESSING PROTEIN 36 HOMOLOG"/>
    <property type="match status" value="1"/>
</dbReference>
<accession>A0A017S0L9</accession>
<evidence type="ECO:0000313" key="13">
    <source>
        <dbReference type="EMBL" id="EYE90548.1"/>
    </source>
</evidence>
<comment type="similarity">
    <text evidence="2 11">Belongs to the RRP36 family.</text>
</comment>
<proteinExistence type="inferred from homology"/>
<evidence type="ECO:0000256" key="1">
    <source>
        <dbReference type="ARBA" id="ARBA00004604"/>
    </source>
</evidence>
<evidence type="ECO:0000256" key="2">
    <source>
        <dbReference type="ARBA" id="ARBA00009418"/>
    </source>
</evidence>
<sequence>MAISDLLNRRMRAKPDDDGNDEEVYSQGYGSEQEQDEGSDQSDEERDDEGSGDEMMNDDDDDDDGDDDEEDDQEDIQSSLNNISFGALAKAQSSMPSRKTKHAKSSTAEDADTHPANPLDDIRARIREAREQKQSSSSSKSSKKDLEKRSSKHAPMVQSTKRAVTRRRTIIEPPATARSRDPRFDPTVVGKNTHMSVDSSEKAYGFLNEYRAKELKDLKDQMAKTKDPFQKERLKNQVRSATDKLREIENRKREQKVLADHKRKEKELIKEGKKSNPYYMKKSELKKEVIMRKYNEMNSKDRTKALERRRKKVASKEIKEMPMERRGFEGGPPPSRKGGGMKRKRAA</sequence>
<dbReference type="GO" id="GO:0005730">
    <property type="term" value="C:nucleolus"/>
    <property type="evidence" value="ECO:0007669"/>
    <property type="project" value="UniProtKB-SubCell"/>
</dbReference>
<keyword evidence="8 11" id="KW-0539">Nucleus</keyword>
<keyword evidence="9 11" id="KW-0687">Ribonucleoprotein</keyword>
<dbReference type="EMBL" id="KK088457">
    <property type="protein sequence ID" value="EYE90548.1"/>
    <property type="molecule type" value="Genomic_DNA"/>
</dbReference>
<evidence type="ECO:0000256" key="5">
    <source>
        <dbReference type="ARBA" id="ARBA00022517"/>
    </source>
</evidence>
<evidence type="ECO:0000256" key="11">
    <source>
        <dbReference type="RuleBase" id="RU368027"/>
    </source>
</evidence>
<dbReference type="PANTHER" id="PTHR21738">
    <property type="entry name" value="RIBOSOMAL RNA PROCESSING PROTEIN 36 HOMOLOG"/>
    <property type="match status" value="1"/>
</dbReference>
<keyword evidence="14" id="KW-1185">Reference proteome</keyword>
<protein>
    <recommendedName>
        <fullName evidence="4 11">rRNA biogenesis protein RRP36</fullName>
    </recommendedName>
</protein>
<keyword evidence="6 11" id="KW-0698">rRNA processing</keyword>
<reference evidence="14" key="1">
    <citation type="journal article" date="2014" name="Nat. Commun.">
        <title>Genomic adaptations of the halophilic Dead Sea filamentous fungus Eurotium rubrum.</title>
        <authorList>
            <person name="Kis-Papo T."/>
            <person name="Weig A.R."/>
            <person name="Riley R."/>
            <person name="Persoh D."/>
            <person name="Salamov A."/>
            <person name="Sun H."/>
            <person name="Lipzen A."/>
            <person name="Wasser S.P."/>
            <person name="Rambold G."/>
            <person name="Grigoriev I.V."/>
            <person name="Nevo E."/>
        </authorList>
    </citation>
    <scope>NUCLEOTIDE SEQUENCE [LARGE SCALE GENOMIC DNA]</scope>
    <source>
        <strain evidence="14">CBS 135680</strain>
    </source>
</reference>
<evidence type="ECO:0000313" key="14">
    <source>
        <dbReference type="Proteomes" id="UP000019804"/>
    </source>
</evidence>
<dbReference type="Pfam" id="PF06102">
    <property type="entry name" value="RRP36"/>
    <property type="match status" value="1"/>
</dbReference>
<comment type="subcellular location">
    <subcellularLocation>
        <location evidence="1 11">Nucleus</location>
        <location evidence="1 11">Nucleolus</location>
    </subcellularLocation>
</comment>
<feature type="compositionally biased region" description="Basic and acidic residues" evidence="12">
    <location>
        <begin position="295"/>
        <end position="306"/>
    </location>
</feature>
<evidence type="ECO:0000256" key="7">
    <source>
        <dbReference type="ARBA" id="ARBA00023054"/>
    </source>
</evidence>
<dbReference type="AlphaFoldDB" id="A0A017S0L9"/>
<evidence type="ECO:0000256" key="3">
    <source>
        <dbReference type="ARBA" id="ARBA00011167"/>
    </source>
</evidence>
<keyword evidence="7" id="KW-0175">Coiled coil</keyword>
<organism evidence="13 14">
    <name type="scientific">Aspergillus ruber (strain CBS 135680)</name>
    <dbReference type="NCBI Taxonomy" id="1388766"/>
    <lineage>
        <taxon>Eukaryota</taxon>
        <taxon>Fungi</taxon>
        <taxon>Dikarya</taxon>
        <taxon>Ascomycota</taxon>
        <taxon>Pezizomycotina</taxon>
        <taxon>Eurotiomycetes</taxon>
        <taxon>Eurotiomycetidae</taxon>
        <taxon>Eurotiales</taxon>
        <taxon>Aspergillaceae</taxon>
        <taxon>Aspergillus</taxon>
        <taxon>Aspergillus subgen. Aspergillus</taxon>
    </lineage>
</organism>
<keyword evidence="5 11" id="KW-0690">Ribosome biogenesis</keyword>
<dbReference type="OrthoDB" id="448446at2759"/>
<feature type="region of interest" description="Disordered" evidence="12">
    <location>
        <begin position="1"/>
        <end position="196"/>
    </location>
</feature>
<dbReference type="RefSeq" id="XP_040634238.1">
    <property type="nucleotide sequence ID" value="XM_040785139.1"/>
</dbReference>
<name>A0A017S0L9_ASPRC</name>
<dbReference type="GO" id="GO:0030686">
    <property type="term" value="C:90S preribosome"/>
    <property type="evidence" value="ECO:0007669"/>
    <property type="project" value="TreeGrafter"/>
</dbReference>
<dbReference type="GO" id="GO:0000462">
    <property type="term" value="P:maturation of SSU-rRNA from tricistronic rRNA transcript (SSU-rRNA, 5.8S rRNA, LSU-rRNA)"/>
    <property type="evidence" value="ECO:0007669"/>
    <property type="project" value="TreeGrafter"/>
</dbReference>
<evidence type="ECO:0000256" key="8">
    <source>
        <dbReference type="ARBA" id="ARBA00023242"/>
    </source>
</evidence>
<evidence type="ECO:0000256" key="4">
    <source>
        <dbReference type="ARBA" id="ARBA00016695"/>
    </source>
</evidence>
<dbReference type="STRING" id="1388766.A0A017S0L9"/>
<evidence type="ECO:0000256" key="12">
    <source>
        <dbReference type="SAM" id="MobiDB-lite"/>
    </source>
</evidence>
<evidence type="ECO:0000256" key="9">
    <source>
        <dbReference type="ARBA" id="ARBA00023274"/>
    </source>
</evidence>
<evidence type="ECO:0000256" key="10">
    <source>
        <dbReference type="ARBA" id="ARBA00025053"/>
    </source>
</evidence>
<feature type="region of interest" description="Disordered" evidence="12">
    <location>
        <begin position="219"/>
        <end position="274"/>
    </location>
</feature>
<dbReference type="Proteomes" id="UP000019804">
    <property type="component" value="Unassembled WGS sequence"/>
</dbReference>
<feature type="compositionally biased region" description="Acidic residues" evidence="12">
    <location>
        <begin position="33"/>
        <end position="75"/>
    </location>
</feature>
<evidence type="ECO:0000256" key="6">
    <source>
        <dbReference type="ARBA" id="ARBA00022552"/>
    </source>
</evidence>
<feature type="region of interest" description="Disordered" evidence="12">
    <location>
        <begin position="295"/>
        <end position="347"/>
    </location>
</feature>
<gene>
    <name evidence="13" type="ORF">EURHEDRAFT_466871</name>
</gene>
<dbReference type="GeneID" id="63700263"/>
<feature type="compositionally biased region" description="Basic and acidic residues" evidence="12">
    <location>
        <begin position="120"/>
        <end position="133"/>
    </location>
</feature>
<feature type="compositionally biased region" description="Basic and acidic residues" evidence="12">
    <location>
        <begin position="314"/>
        <end position="328"/>
    </location>
</feature>
<dbReference type="HOGENOM" id="CLU_048802_0_0_1"/>
<dbReference type="InterPro" id="IPR009292">
    <property type="entry name" value="RRP36"/>
</dbReference>